<reference evidence="2 3" key="1">
    <citation type="journal article" date="2016" name="Nat. Commun.">
        <title>Thousands of microbial genomes shed light on interconnected biogeochemical processes in an aquifer system.</title>
        <authorList>
            <person name="Anantharaman K."/>
            <person name="Brown C.T."/>
            <person name="Hug L.A."/>
            <person name="Sharon I."/>
            <person name="Castelle C.J."/>
            <person name="Probst A.J."/>
            <person name="Thomas B.C."/>
            <person name="Singh A."/>
            <person name="Wilkins M.J."/>
            <person name="Karaoz U."/>
            <person name="Brodie E.L."/>
            <person name="Williams K.H."/>
            <person name="Hubbard S.S."/>
            <person name="Banfield J.F."/>
        </authorList>
    </citation>
    <scope>NUCLEOTIDE SEQUENCE [LARGE SCALE GENOMIC DNA]</scope>
</reference>
<keyword evidence="1" id="KW-1133">Transmembrane helix</keyword>
<accession>A0A1G2KQD4</accession>
<protein>
    <submittedName>
        <fullName evidence="2">Uncharacterized protein</fullName>
    </submittedName>
</protein>
<sequence>MKRAVYITLFTLLGVLLQFLAHAGIEIPVISLLLNDFKRFGLGLTWDQWVMIHNIGTIVLFAAGAAGGFLLGRYWWRVIYIEKRLRKNI</sequence>
<evidence type="ECO:0000313" key="2">
    <source>
        <dbReference type="EMBL" id="OHA01637.1"/>
    </source>
</evidence>
<evidence type="ECO:0000256" key="1">
    <source>
        <dbReference type="SAM" id="Phobius"/>
    </source>
</evidence>
<organism evidence="2 3">
    <name type="scientific">Candidatus Sungbacteria bacterium RIFCSPHIGHO2_02_FULL_49_20</name>
    <dbReference type="NCBI Taxonomy" id="1802272"/>
    <lineage>
        <taxon>Bacteria</taxon>
        <taxon>Candidatus Sungiibacteriota</taxon>
    </lineage>
</organism>
<keyword evidence="1" id="KW-0812">Transmembrane</keyword>
<feature type="transmembrane region" description="Helical" evidence="1">
    <location>
        <begin position="51"/>
        <end position="76"/>
    </location>
</feature>
<name>A0A1G2KQD4_9BACT</name>
<gene>
    <name evidence="2" type="ORF">A3C12_00870</name>
</gene>
<dbReference type="AlphaFoldDB" id="A0A1G2KQD4"/>
<dbReference type="EMBL" id="MHQK01000022">
    <property type="protein sequence ID" value="OHA01637.1"/>
    <property type="molecule type" value="Genomic_DNA"/>
</dbReference>
<proteinExistence type="predicted"/>
<dbReference type="Proteomes" id="UP000178710">
    <property type="component" value="Unassembled WGS sequence"/>
</dbReference>
<keyword evidence="1" id="KW-0472">Membrane</keyword>
<comment type="caution">
    <text evidence="2">The sequence shown here is derived from an EMBL/GenBank/DDBJ whole genome shotgun (WGS) entry which is preliminary data.</text>
</comment>
<evidence type="ECO:0000313" key="3">
    <source>
        <dbReference type="Proteomes" id="UP000178710"/>
    </source>
</evidence>